<evidence type="ECO:0000313" key="7">
    <source>
        <dbReference type="EMBL" id="OJX58667.1"/>
    </source>
</evidence>
<name>A0A1M3L173_9BACT</name>
<comment type="subcellular location">
    <subcellularLocation>
        <location evidence="3">Cytoplasm</location>
    </subcellularLocation>
</comment>
<feature type="compositionally biased region" description="Basic and acidic residues" evidence="6">
    <location>
        <begin position="1"/>
        <end position="14"/>
    </location>
</feature>
<dbReference type="InterPro" id="IPR000740">
    <property type="entry name" value="GrpE"/>
</dbReference>
<comment type="subunit">
    <text evidence="3">Homodimer.</text>
</comment>
<keyword evidence="3" id="KW-0963">Cytoplasm</keyword>
<dbReference type="STRING" id="1895771.BGO89_00205"/>
<dbReference type="PANTHER" id="PTHR21237:SF23">
    <property type="entry name" value="GRPE PROTEIN HOMOLOG, MITOCHONDRIAL"/>
    <property type="match status" value="1"/>
</dbReference>
<dbReference type="Proteomes" id="UP000184233">
    <property type="component" value="Unassembled WGS sequence"/>
</dbReference>
<dbReference type="SUPFAM" id="SSF58014">
    <property type="entry name" value="Coiled-coil domain of nucleotide exchange factor GrpE"/>
    <property type="match status" value="1"/>
</dbReference>
<keyword evidence="2 3" id="KW-0143">Chaperone</keyword>
<accession>A0A1M3L173</accession>
<dbReference type="GO" id="GO:0005737">
    <property type="term" value="C:cytoplasm"/>
    <property type="evidence" value="ECO:0007669"/>
    <property type="project" value="UniProtKB-SubCell"/>
</dbReference>
<dbReference type="PROSITE" id="PS01071">
    <property type="entry name" value="GRPE"/>
    <property type="match status" value="1"/>
</dbReference>
<dbReference type="GO" id="GO:0051087">
    <property type="term" value="F:protein-folding chaperone binding"/>
    <property type="evidence" value="ECO:0007669"/>
    <property type="project" value="InterPro"/>
</dbReference>
<gene>
    <name evidence="3" type="primary">grpE</name>
    <name evidence="7" type="ORF">BGO89_00205</name>
</gene>
<evidence type="ECO:0000256" key="3">
    <source>
        <dbReference type="HAMAP-Rule" id="MF_01151"/>
    </source>
</evidence>
<evidence type="ECO:0000256" key="6">
    <source>
        <dbReference type="SAM" id="MobiDB-lite"/>
    </source>
</evidence>
<dbReference type="AlphaFoldDB" id="A0A1M3L173"/>
<feature type="region of interest" description="Disordered" evidence="6">
    <location>
        <begin position="1"/>
        <end position="24"/>
    </location>
</feature>
<dbReference type="EMBL" id="MKVH01000017">
    <property type="protein sequence ID" value="OJX58667.1"/>
    <property type="molecule type" value="Genomic_DNA"/>
</dbReference>
<comment type="function">
    <text evidence="3 4">Participates actively in the response to hyperosmotic and heat shock by preventing the aggregation of stress-denatured proteins, in association with DnaK and GrpE. It is the nucleotide exchange factor for DnaK and may function as a thermosensor. Unfolded proteins bind initially to DnaJ; upon interaction with the DnaJ-bound protein, DnaK hydrolyzes its bound ATP, resulting in the formation of a stable complex. GrpE releases ADP from DnaK; ATP binding to DnaK triggers the release of the substrate protein, thus completing the reaction cycle. Several rounds of ATP-dependent interactions between DnaJ, DnaK and GrpE are required for fully efficient folding.</text>
</comment>
<dbReference type="PANTHER" id="PTHR21237">
    <property type="entry name" value="GRPE PROTEIN"/>
    <property type="match status" value="1"/>
</dbReference>
<dbReference type="PRINTS" id="PR00773">
    <property type="entry name" value="GRPEPROTEIN"/>
</dbReference>
<reference evidence="7 8" key="1">
    <citation type="submission" date="2016-09" db="EMBL/GenBank/DDBJ databases">
        <title>Genome-resolved meta-omics ties microbial dynamics to process performance in biotechnology for thiocyanate degradation.</title>
        <authorList>
            <person name="Kantor R.S."/>
            <person name="Huddy R.J."/>
            <person name="Iyer R."/>
            <person name="Thomas B.C."/>
            <person name="Brown C.T."/>
            <person name="Anantharaman K."/>
            <person name="Tringe S."/>
            <person name="Hettich R.L."/>
            <person name="Harrison S.T."/>
            <person name="Banfield J.F."/>
        </authorList>
    </citation>
    <scope>NUCLEOTIDE SEQUENCE [LARGE SCALE GENOMIC DNA]</scope>
    <source>
        <strain evidence="7">59-99</strain>
    </source>
</reference>
<organism evidence="7 8">
    <name type="scientific">Candidatus Kapaibacterium thiocyanatum</name>
    <dbReference type="NCBI Taxonomy" id="1895771"/>
    <lineage>
        <taxon>Bacteria</taxon>
        <taxon>Pseudomonadati</taxon>
        <taxon>Candidatus Kapaibacteriota</taxon>
        <taxon>Candidatus Kapaibacteriia</taxon>
        <taxon>Candidatus Kapaibacteriales</taxon>
        <taxon>Candidatus Kapaibacteriaceae</taxon>
        <taxon>Candidatus Kapaibacterium</taxon>
    </lineage>
</organism>
<dbReference type="HAMAP" id="MF_01151">
    <property type="entry name" value="GrpE"/>
    <property type="match status" value="1"/>
</dbReference>
<dbReference type="GO" id="GO:0042803">
    <property type="term" value="F:protein homodimerization activity"/>
    <property type="evidence" value="ECO:0007669"/>
    <property type="project" value="InterPro"/>
</dbReference>
<protein>
    <recommendedName>
        <fullName evidence="3 4">Protein GrpE</fullName>
    </recommendedName>
    <alternativeName>
        <fullName evidence="3">HSP-70 cofactor</fullName>
    </alternativeName>
</protein>
<dbReference type="SUPFAM" id="SSF51064">
    <property type="entry name" value="Head domain of nucleotide exchange factor GrpE"/>
    <property type="match status" value="1"/>
</dbReference>
<comment type="similarity">
    <text evidence="1 3 5">Belongs to the GrpE family.</text>
</comment>
<dbReference type="GO" id="GO:0000774">
    <property type="term" value="F:adenyl-nucleotide exchange factor activity"/>
    <property type="evidence" value="ECO:0007669"/>
    <property type="project" value="InterPro"/>
</dbReference>
<dbReference type="GO" id="GO:0051082">
    <property type="term" value="F:unfolded protein binding"/>
    <property type="evidence" value="ECO:0007669"/>
    <property type="project" value="TreeGrafter"/>
</dbReference>
<proteinExistence type="inferred from homology"/>
<sequence>MIHEDNDMLDRSETPEGTTMPAGDDRIAELEREIAEWKDQYVRSKAETENIRRRSTLREQELISYASEHLITKMLPVLDDLHAAVEAARTSTDAEAIRAGVEMIYNKAVRIFEEAGVRTIDAGVGQPFNVEVHEALMHMPNDVHPEGAVIQEVQRGYKLHDKVIRHTKVITSAGKDA</sequence>
<dbReference type="GO" id="GO:0006457">
    <property type="term" value="P:protein folding"/>
    <property type="evidence" value="ECO:0007669"/>
    <property type="project" value="InterPro"/>
</dbReference>
<keyword evidence="3 4" id="KW-0346">Stress response</keyword>
<evidence type="ECO:0000256" key="5">
    <source>
        <dbReference type="RuleBase" id="RU004478"/>
    </source>
</evidence>
<evidence type="ECO:0000256" key="4">
    <source>
        <dbReference type="RuleBase" id="RU000639"/>
    </source>
</evidence>
<evidence type="ECO:0000313" key="8">
    <source>
        <dbReference type="Proteomes" id="UP000184233"/>
    </source>
</evidence>
<evidence type="ECO:0000256" key="1">
    <source>
        <dbReference type="ARBA" id="ARBA00009054"/>
    </source>
</evidence>
<dbReference type="InterPro" id="IPR009012">
    <property type="entry name" value="GrpE_head"/>
</dbReference>
<dbReference type="InterPro" id="IPR013805">
    <property type="entry name" value="GrpE_CC"/>
</dbReference>
<evidence type="ECO:0000256" key="2">
    <source>
        <dbReference type="ARBA" id="ARBA00023186"/>
    </source>
</evidence>
<dbReference type="Gene3D" id="2.30.22.10">
    <property type="entry name" value="Head domain of nucleotide exchange factor GrpE"/>
    <property type="match status" value="1"/>
</dbReference>
<dbReference type="Pfam" id="PF01025">
    <property type="entry name" value="GrpE"/>
    <property type="match status" value="1"/>
</dbReference>
<dbReference type="CDD" id="cd00446">
    <property type="entry name" value="GrpE"/>
    <property type="match status" value="1"/>
</dbReference>
<dbReference type="Gene3D" id="3.90.20.20">
    <property type="match status" value="1"/>
</dbReference>
<comment type="caution">
    <text evidence="7">The sequence shown here is derived from an EMBL/GenBank/DDBJ whole genome shotgun (WGS) entry which is preliminary data.</text>
</comment>